<proteinExistence type="predicted"/>
<organism evidence="1 2">
    <name type="scientific">Solanum verrucosum</name>
    <dbReference type="NCBI Taxonomy" id="315347"/>
    <lineage>
        <taxon>Eukaryota</taxon>
        <taxon>Viridiplantae</taxon>
        <taxon>Streptophyta</taxon>
        <taxon>Embryophyta</taxon>
        <taxon>Tracheophyta</taxon>
        <taxon>Spermatophyta</taxon>
        <taxon>Magnoliopsida</taxon>
        <taxon>eudicotyledons</taxon>
        <taxon>Gunneridae</taxon>
        <taxon>Pentapetalae</taxon>
        <taxon>asterids</taxon>
        <taxon>lamiids</taxon>
        <taxon>Solanales</taxon>
        <taxon>Solanaceae</taxon>
        <taxon>Solanoideae</taxon>
        <taxon>Solaneae</taxon>
        <taxon>Solanum</taxon>
    </lineage>
</organism>
<sequence>MQILRSCR</sequence>
<accession>A0AAF0Q098</accession>
<dbReference type="EMBL" id="CP133613">
    <property type="protein sequence ID" value="WMV14414.1"/>
    <property type="molecule type" value="Genomic_DNA"/>
</dbReference>
<evidence type="ECO:0000313" key="1">
    <source>
        <dbReference type="EMBL" id="WMV14414.1"/>
    </source>
</evidence>
<keyword evidence="2" id="KW-1185">Reference proteome</keyword>
<evidence type="ECO:0000313" key="2">
    <source>
        <dbReference type="Proteomes" id="UP001234989"/>
    </source>
</evidence>
<dbReference type="Proteomes" id="UP001234989">
    <property type="component" value="Chromosome 2"/>
</dbReference>
<reference evidence="1" key="1">
    <citation type="submission" date="2023-08" db="EMBL/GenBank/DDBJ databases">
        <title>A de novo genome assembly of Solanum verrucosum Schlechtendal, a Mexican diploid species geographically isolated from the other diploid A-genome species in potato relatives.</title>
        <authorList>
            <person name="Hosaka K."/>
        </authorList>
    </citation>
    <scope>NUCLEOTIDE SEQUENCE</scope>
    <source>
        <tissue evidence="1">Young leaves</tissue>
    </source>
</reference>
<protein>
    <submittedName>
        <fullName evidence="1">Uncharacterized protein</fullName>
    </submittedName>
</protein>
<gene>
    <name evidence="1" type="ORF">MTR67_007799</name>
</gene>
<name>A0AAF0Q098_SOLVR</name>